<keyword evidence="2" id="KW-0520">NAD</keyword>
<evidence type="ECO:0000256" key="1">
    <source>
        <dbReference type="ARBA" id="ARBA00023002"/>
    </source>
</evidence>
<comment type="caution">
    <text evidence="4">The sequence shown here is derived from an EMBL/GenBank/DDBJ whole genome shotgun (WGS) entry which is preliminary data.</text>
</comment>
<dbReference type="PANTHER" id="PTHR10996">
    <property type="entry name" value="2-HYDROXYACID DEHYDROGENASE-RELATED"/>
    <property type="match status" value="1"/>
</dbReference>
<keyword evidence="5" id="KW-1185">Reference proteome</keyword>
<keyword evidence="1" id="KW-0560">Oxidoreductase</keyword>
<dbReference type="Proteomes" id="UP001595960">
    <property type="component" value="Unassembled WGS sequence"/>
</dbReference>
<organism evidence="4 5">
    <name type="scientific">Agromyces aurantiacus</name>
    <dbReference type="NCBI Taxonomy" id="165814"/>
    <lineage>
        <taxon>Bacteria</taxon>
        <taxon>Bacillati</taxon>
        <taxon>Actinomycetota</taxon>
        <taxon>Actinomycetes</taxon>
        <taxon>Micrococcales</taxon>
        <taxon>Microbacteriaceae</taxon>
        <taxon>Agromyces</taxon>
    </lineage>
</organism>
<dbReference type="InterPro" id="IPR036291">
    <property type="entry name" value="NAD(P)-bd_dom_sf"/>
</dbReference>
<dbReference type="Gene3D" id="3.40.50.720">
    <property type="entry name" value="NAD(P)-binding Rossmann-like Domain"/>
    <property type="match status" value="2"/>
</dbReference>
<dbReference type="InterPro" id="IPR029753">
    <property type="entry name" value="D-isomer_DH_CS"/>
</dbReference>
<dbReference type="EMBL" id="JBHSJC010000002">
    <property type="protein sequence ID" value="MFC4830434.1"/>
    <property type="molecule type" value="Genomic_DNA"/>
</dbReference>
<dbReference type="InterPro" id="IPR050223">
    <property type="entry name" value="D-isomer_2-hydroxyacid_DH"/>
</dbReference>
<evidence type="ECO:0000259" key="3">
    <source>
        <dbReference type="Pfam" id="PF02826"/>
    </source>
</evidence>
<sequence length="338" mass="34814">MTAPGAGDARHRAVAGAVGSADAAMLAPRPEPGPIAIVPADEPRFAEAVGRAGGHVAPLSTATRGLVWTSAEGEDRLEELLASHPAISWVQLPWAGVDAFAGLLRRHRGDGRVWTSAKGAYAQPVAEHALMLALAVLRELPARVRAGEWRADERGRSLYGADVVIVGAGGIAVELLRLLAPFGVRATVVRRSDGAVPGAERTLPAVRLAEALATAEVVFVAAALTDDTRGLLGREELGALPDGAVLVNVARGALVDTAALVEALESGRLGGAGLDVTDPEPLPAGHPLWHAPNCIVTPHVADTEAMTVPLFAQRVAANTAALLGTGRFEGLIDLDAGY</sequence>
<proteinExistence type="predicted"/>
<feature type="domain" description="D-isomer specific 2-hydroxyacid dehydrogenase NAD-binding" evidence="3">
    <location>
        <begin position="131"/>
        <end position="301"/>
    </location>
</feature>
<evidence type="ECO:0000313" key="5">
    <source>
        <dbReference type="Proteomes" id="UP001595960"/>
    </source>
</evidence>
<dbReference type="RefSeq" id="WP_307835000.1">
    <property type="nucleotide sequence ID" value="NZ_JAFBBW010000001.1"/>
</dbReference>
<reference evidence="5" key="1">
    <citation type="journal article" date="2019" name="Int. J. Syst. Evol. Microbiol.">
        <title>The Global Catalogue of Microorganisms (GCM) 10K type strain sequencing project: providing services to taxonomists for standard genome sequencing and annotation.</title>
        <authorList>
            <consortium name="The Broad Institute Genomics Platform"/>
            <consortium name="The Broad Institute Genome Sequencing Center for Infectious Disease"/>
            <person name="Wu L."/>
            <person name="Ma J."/>
        </authorList>
    </citation>
    <scope>NUCLEOTIDE SEQUENCE [LARGE SCALE GENOMIC DNA]</scope>
    <source>
        <strain evidence="5">CGMCC 1.12192</strain>
    </source>
</reference>
<dbReference type="PANTHER" id="PTHR10996:SF178">
    <property type="entry name" value="2-HYDROXYACID DEHYDROGENASE YGL185C-RELATED"/>
    <property type="match status" value="1"/>
</dbReference>
<dbReference type="Pfam" id="PF02826">
    <property type="entry name" value="2-Hacid_dh_C"/>
    <property type="match status" value="1"/>
</dbReference>
<name>A0ABV9R8Q5_9MICO</name>
<dbReference type="InterPro" id="IPR006140">
    <property type="entry name" value="D-isomer_DH_NAD-bd"/>
</dbReference>
<dbReference type="CDD" id="cd12159">
    <property type="entry name" value="2-Hacid_dh_2"/>
    <property type="match status" value="1"/>
</dbReference>
<gene>
    <name evidence="4" type="ORF">ACFPER_16690</name>
</gene>
<evidence type="ECO:0000256" key="2">
    <source>
        <dbReference type="ARBA" id="ARBA00023027"/>
    </source>
</evidence>
<dbReference type="SUPFAM" id="SSF51735">
    <property type="entry name" value="NAD(P)-binding Rossmann-fold domains"/>
    <property type="match status" value="1"/>
</dbReference>
<protein>
    <submittedName>
        <fullName evidence="4">D-isomer specific 2-hydroxyacid dehydrogenase family protein</fullName>
    </submittedName>
</protein>
<accession>A0ABV9R8Q5</accession>
<evidence type="ECO:0000313" key="4">
    <source>
        <dbReference type="EMBL" id="MFC4830434.1"/>
    </source>
</evidence>
<dbReference type="PROSITE" id="PS00671">
    <property type="entry name" value="D_2_HYDROXYACID_DH_3"/>
    <property type="match status" value="1"/>
</dbReference>